<evidence type="ECO:0000259" key="1">
    <source>
        <dbReference type="SMART" id="SM01235"/>
    </source>
</evidence>
<dbReference type="AlphaFoldDB" id="A0A8J2UHX5"/>
<feature type="domain" description="Haem-binding" evidence="1">
    <location>
        <begin position="22"/>
        <end position="156"/>
    </location>
</feature>
<organism evidence="2 3">
    <name type="scientific">Puia dinghuensis</name>
    <dbReference type="NCBI Taxonomy" id="1792502"/>
    <lineage>
        <taxon>Bacteria</taxon>
        <taxon>Pseudomonadati</taxon>
        <taxon>Bacteroidota</taxon>
        <taxon>Chitinophagia</taxon>
        <taxon>Chitinophagales</taxon>
        <taxon>Chitinophagaceae</taxon>
        <taxon>Puia</taxon>
    </lineage>
</organism>
<evidence type="ECO:0000313" key="3">
    <source>
        <dbReference type="Proteomes" id="UP000607559"/>
    </source>
</evidence>
<reference evidence="2" key="1">
    <citation type="journal article" date="2014" name="Int. J. Syst. Evol. Microbiol.">
        <title>Complete genome sequence of Corynebacterium casei LMG S-19264T (=DSM 44701T), isolated from a smear-ripened cheese.</title>
        <authorList>
            <consortium name="US DOE Joint Genome Institute (JGI-PGF)"/>
            <person name="Walter F."/>
            <person name="Albersmeier A."/>
            <person name="Kalinowski J."/>
            <person name="Ruckert C."/>
        </authorList>
    </citation>
    <scope>NUCLEOTIDE SEQUENCE</scope>
    <source>
        <strain evidence="2">CGMCC 1.15448</strain>
    </source>
</reference>
<name>A0A8J2UHX5_9BACT</name>
<dbReference type="EMBL" id="BMJC01000006">
    <property type="protein sequence ID" value="GGB20655.1"/>
    <property type="molecule type" value="Genomic_DNA"/>
</dbReference>
<sequence>MNRFKKTNFQIHMLKKIGLVLVGIFIIIQFIRPAKNLSGDETNDIHKRYSVPLKVDALLQRSCVDCHTNKTTYPWYAEVEPVGWWLNSHIKDGKRHLNFSNFTAMRVAVQKKRMEDCIEQLNEDEMPLSSYTLIHRNAILANADKETLKSWCQSIIDTLKATYPADSLVLKRGGGR</sequence>
<dbReference type="InterPro" id="IPR025992">
    <property type="entry name" value="Haem-bd"/>
</dbReference>
<protein>
    <recommendedName>
        <fullName evidence="1">Haem-binding domain-containing protein</fullName>
    </recommendedName>
</protein>
<evidence type="ECO:0000313" key="2">
    <source>
        <dbReference type="EMBL" id="GGB20655.1"/>
    </source>
</evidence>
<comment type="caution">
    <text evidence="2">The sequence shown here is derived from an EMBL/GenBank/DDBJ whole genome shotgun (WGS) entry which is preliminary data.</text>
</comment>
<keyword evidence="3" id="KW-1185">Reference proteome</keyword>
<dbReference type="SMART" id="SM01235">
    <property type="entry name" value="Haem_bd"/>
    <property type="match status" value="1"/>
</dbReference>
<proteinExistence type="predicted"/>
<reference evidence="2" key="2">
    <citation type="submission" date="2020-09" db="EMBL/GenBank/DDBJ databases">
        <authorList>
            <person name="Sun Q."/>
            <person name="Zhou Y."/>
        </authorList>
    </citation>
    <scope>NUCLEOTIDE SEQUENCE</scope>
    <source>
        <strain evidence="2">CGMCC 1.15448</strain>
    </source>
</reference>
<dbReference type="Pfam" id="PF14376">
    <property type="entry name" value="Haem_bd"/>
    <property type="match status" value="1"/>
</dbReference>
<accession>A0A8J2UHX5</accession>
<dbReference type="Proteomes" id="UP000607559">
    <property type="component" value="Unassembled WGS sequence"/>
</dbReference>
<gene>
    <name evidence="2" type="ORF">GCM10011511_50500</name>
</gene>